<organism evidence="2 3">
    <name type="scientific">Thalictrum thalictroides</name>
    <name type="common">Rue-anemone</name>
    <name type="synonym">Anemone thalictroides</name>
    <dbReference type="NCBI Taxonomy" id="46969"/>
    <lineage>
        <taxon>Eukaryota</taxon>
        <taxon>Viridiplantae</taxon>
        <taxon>Streptophyta</taxon>
        <taxon>Embryophyta</taxon>
        <taxon>Tracheophyta</taxon>
        <taxon>Spermatophyta</taxon>
        <taxon>Magnoliopsida</taxon>
        <taxon>Ranunculales</taxon>
        <taxon>Ranunculaceae</taxon>
        <taxon>Thalictroideae</taxon>
        <taxon>Thalictrum</taxon>
    </lineage>
</organism>
<gene>
    <name evidence="2" type="ORF">FRX31_032869</name>
</gene>
<evidence type="ECO:0000313" key="2">
    <source>
        <dbReference type="EMBL" id="KAF5177543.1"/>
    </source>
</evidence>
<reference evidence="2 3" key="1">
    <citation type="submission" date="2020-06" db="EMBL/GenBank/DDBJ databases">
        <title>Transcriptomic and genomic resources for Thalictrum thalictroides and T. hernandezii: Facilitating candidate gene discovery in an emerging model plant lineage.</title>
        <authorList>
            <person name="Arias T."/>
            <person name="Riano-Pachon D.M."/>
            <person name="Di Stilio V.S."/>
        </authorList>
    </citation>
    <scope>NUCLEOTIDE SEQUENCE [LARGE SCALE GENOMIC DNA]</scope>
    <source>
        <strain evidence="3">cv. WT478/WT964</strain>
        <tissue evidence="2">Leaves</tissue>
    </source>
</reference>
<feature type="region of interest" description="Disordered" evidence="1">
    <location>
        <begin position="1"/>
        <end position="24"/>
    </location>
</feature>
<dbReference type="Proteomes" id="UP000554482">
    <property type="component" value="Unassembled WGS sequence"/>
</dbReference>
<dbReference type="AlphaFoldDB" id="A0A7J6UY36"/>
<proteinExistence type="predicted"/>
<sequence length="131" mass="14883">MFWSGRFRITQASSSEKDNDSVPGTSIRSRLYRLRGTSSNPDGKLEILLEEELDISTVEIDNTLVMEENDLSEDEDDDHEELCFALITEWIKEHPEASICTNEGAGEFKDIAILQDYRGLPAFKNVRNILS</sequence>
<dbReference type="OrthoDB" id="691673at2759"/>
<keyword evidence="3" id="KW-1185">Reference proteome</keyword>
<comment type="caution">
    <text evidence="2">The sequence shown here is derived from an EMBL/GenBank/DDBJ whole genome shotgun (WGS) entry which is preliminary data.</text>
</comment>
<name>A0A7J6UY36_THATH</name>
<evidence type="ECO:0000313" key="3">
    <source>
        <dbReference type="Proteomes" id="UP000554482"/>
    </source>
</evidence>
<protein>
    <submittedName>
        <fullName evidence="2">Uncharacterized protein</fullName>
    </submittedName>
</protein>
<accession>A0A7J6UY36</accession>
<evidence type="ECO:0000256" key="1">
    <source>
        <dbReference type="SAM" id="MobiDB-lite"/>
    </source>
</evidence>
<dbReference type="EMBL" id="JABWDY010041263">
    <property type="protein sequence ID" value="KAF5177543.1"/>
    <property type="molecule type" value="Genomic_DNA"/>
</dbReference>